<dbReference type="InterPro" id="IPR003439">
    <property type="entry name" value="ABC_transporter-like_ATP-bd"/>
</dbReference>
<sequence length="1768" mass="197339">MGALLELRLLLWKNWLQQIRSPWFTAIELIIPLILIGMSLGLMIYFRPEYEQEIDAEIFPRWPVWGTAHDFVTTDGGESIIDPWAFQNESYMECQFLKVSSHSETSAELGLSFAFAPQTPTTIDIMNRLVARYTYPNLLDVMGDFVPPIFTKMVISSTADFHGFDTEAEMVDYMVNSFGNQCDNPLLAGIVFPDEIANPSNPPPKQLSYKIRLSNTKRNFNYGSSYTPWDTTQDFATQYLSGPINGNWITGGYPGYWDEGFLTVQHALNIVLGEKFRGVEGTNAPTKDNLIMLGRTPYPSYTQKIIEMASFYLPGNSEYMRVMGLSQWVHWIAHFIMNYLKMMLAIILVTVLLIFLMDYSDPSVYFVFFLLYAFNALYFGFAVSTLVQSGQAGTLLATILWMLLYFWSAMFISFDTQSPYSFTVRILNCLNPDIAMTFGIQLMVQYETQGDGLKWSKVFDRVTPDEELTFGLLFIMLVVDGFILILITWYIEAVNPGGEGVPQKPWFFILPSYWFPGGNKARVSAADQQAAFQKASSKQQAKMEEIDTSLEVSVSVAGLSKTYGASFFKKLFDCKFGKESEKIAVDNLSLNLYKGQITALLGHNGAGKSTTFSMLTGVTPPSKGTAYVDSLDIRSSLPHIRRSFGLCPQYNILFNTLTVWEHLEFFSILKGRGFDKAEATDLLVRLKLDFKKTARSGTLSGGQKRKLSLAIALIGGSEIVLLDEPTSGMDPGARRDTWTLLQDEKSSRTMLLTTHFMEEADVLGDRIAIMAHGKLECCGSGMFLKKHYGAGYHLTIVYDNHVQLATGNAIEDTKALMSKHARYELQSVVGQEATFLLEAHSRAVFPHLFGEMETKQTQLGIRSFGVSVTTMEEVFLKVGNIADAALAKGDSSDENENYVDNHNAQCSDLSNLKATRRLTGFSLFTAQFHAMFAKRAVYFYRRWTQFIPQLIIPIFYLAMMVWLTTAVPTAKEMNPLVVDLKPYSTDDRPAVILVEQPQQDVSLIGKVVHAMDPIPTITGTANLNEEVFNTIHTLGPRGFGVQYPVAFTSQPIVTEKPLVALFDNYGYATPVLAIALADSILGLTMHNDGEPFVFTAVNHPLPPSSADMMKGKTNSQATSFLIEYAIIVSMSMVVAGYCTFLIRERKKNSKHMQLLSGLPLWLYWLTSFLWDAITFLLPLACFMGLFFAFGVDELVGRATSIIDVLVMTAIFAWTAIPFTYTLSFLFTSAPKGFTLILLFNMISGMIGAIAVPIISATALSPEQDMSYTFSLIFSFLFPMYNIANMYQILYNNEFVRNSCLVLDCTLSIIAEANPQCCGSAEDRVYSDNVLTDFSQKGILIGVLIFVAEGFLYWYYVVAIENGWIGKLVSCFKSKPKPSTDEYHSVEDSDVIEEKTTVQGLRPDTTTVVARDLRKRYGANDAVRGVNFHANKGDCFGLLGVNGAGKTSTFRMLTAEATVSSGDAFLAGYSVKSDWRKAGQHIGYCPQFDAVLKELSGEETLRMFARIRGIPKNEIDRASICLCYFVVKGVVDAIGIQQYAKRQIKSYSGGNKRRLSLGMALVGLPDVLLLDEPTTGVDPKARRTIWGILSKVREAGSAIILTSHSMDECEALCTKLAIMVSGQFRCYGSIQHVKSRYGTGFSLLIRLKHPSDAEKTRRRVMETFPGSIIKEHHVVQMNFEVPRSGSWSALFAKAEALATELHLEDYSLSQTTLEQVFLEFSRAAAAGETSLQPMKMIDEELGVTSYESLSPASAKKYYENESFDEDERF</sequence>
<dbReference type="Gene3D" id="3.40.50.300">
    <property type="entry name" value="P-loop containing nucleotide triphosphate hydrolases"/>
    <property type="match status" value="2"/>
</dbReference>
<dbReference type="OrthoDB" id="10255969at2759"/>
<evidence type="ECO:0000313" key="7">
    <source>
        <dbReference type="EnsemblMetazoa" id="PPA40642.1"/>
    </source>
</evidence>
<dbReference type="GO" id="GO:0005319">
    <property type="term" value="F:lipid transporter activity"/>
    <property type="evidence" value="ECO:0000318"/>
    <property type="project" value="GO_Central"/>
</dbReference>
<dbReference type="GO" id="GO:0005524">
    <property type="term" value="F:ATP binding"/>
    <property type="evidence" value="ECO:0007669"/>
    <property type="project" value="UniProtKB-KW"/>
</dbReference>
<gene>
    <name evidence="7" type="primary">WBGene00279011</name>
</gene>
<dbReference type="PROSITE" id="PS50893">
    <property type="entry name" value="ABC_TRANSPORTER_2"/>
    <property type="match status" value="2"/>
</dbReference>
<accession>A0A2A6C4N9</accession>
<keyword evidence="2" id="KW-0812">Transmembrane</keyword>
<keyword evidence="3" id="KW-0547">Nucleotide-binding</keyword>
<dbReference type="PANTHER" id="PTHR19229:SF250">
    <property type="entry name" value="ABC TRANSPORTER DOMAIN-CONTAINING PROTEIN-RELATED"/>
    <property type="match status" value="1"/>
</dbReference>
<dbReference type="GO" id="GO:0016020">
    <property type="term" value="C:membrane"/>
    <property type="evidence" value="ECO:0007669"/>
    <property type="project" value="UniProtKB-SubCell"/>
</dbReference>
<keyword evidence="4" id="KW-0067">ATP-binding</keyword>
<dbReference type="Pfam" id="PF00005">
    <property type="entry name" value="ABC_tran"/>
    <property type="match status" value="2"/>
</dbReference>
<evidence type="ECO:0000313" key="8">
    <source>
        <dbReference type="Proteomes" id="UP000005239"/>
    </source>
</evidence>
<dbReference type="PROSITE" id="PS00211">
    <property type="entry name" value="ABC_TRANSPORTER_1"/>
    <property type="match status" value="2"/>
</dbReference>
<dbReference type="FunFam" id="3.40.50.300:FF:000933">
    <property type="entry name" value="ABC transporter A family member 7"/>
    <property type="match status" value="1"/>
</dbReference>
<keyword evidence="8" id="KW-1185">Reference proteome</keyword>
<dbReference type="InterPro" id="IPR003593">
    <property type="entry name" value="AAA+_ATPase"/>
</dbReference>
<evidence type="ECO:0000256" key="4">
    <source>
        <dbReference type="ARBA" id="ARBA00022840"/>
    </source>
</evidence>
<dbReference type="GO" id="GO:0016887">
    <property type="term" value="F:ATP hydrolysis activity"/>
    <property type="evidence" value="ECO:0007669"/>
    <property type="project" value="InterPro"/>
</dbReference>
<dbReference type="EnsemblMetazoa" id="PPA40642.1">
    <property type="protein sequence ID" value="PPA40642.1"/>
    <property type="gene ID" value="WBGene00279011"/>
</dbReference>
<proteinExistence type="predicted"/>
<reference evidence="8" key="1">
    <citation type="journal article" date="2008" name="Nat. Genet.">
        <title>The Pristionchus pacificus genome provides a unique perspective on nematode lifestyle and parasitism.</title>
        <authorList>
            <person name="Dieterich C."/>
            <person name="Clifton S.W."/>
            <person name="Schuster L.N."/>
            <person name="Chinwalla A."/>
            <person name="Delehaunty K."/>
            <person name="Dinkelacker I."/>
            <person name="Fulton L."/>
            <person name="Fulton R."/>
            <person name="Godfrey J."/>
            <person name="Minx P."/>
            <person name="Mitreva M."/>
            <person name="Roeseler W."/>
            <person name="Tian H."/>
            <person name="Witte H."/>
            <person name="Yang S.P."/>
            <person name="Wilson R.K."/>
            <person name="Sommer R.J."/>
        </authorList>
    </citation>
    <scope>NUCLEOTIDE SEQUENCE [LARGE SCALE GENOMIC DNA]</scope>
    <source>
        <strain evidence="8">PS312</strain>
    </source>
</reference>
<dbReference type="InterPro" id="IPR027417">
    <property type="entry name" value="P-loop_NTPase"/>
</dbReference>
<name>A0A2A6C4N9_PRIPA</name>
<dbReference type="Pfam" id="PF12698">
    <property type="entry name" value="ABC2_membrane_3"/>
    <property type="match status" value="2"/>
</dbReference>
<organism evidence="7 8">
    <name type="scientific">Pristionchus pacificus</name>
    <name type="common">Parasitic nematode worm</name>
    <dbReference type="NCBI Taxonomy" id="54126"/>
    <lineage>
        <taxon>Eukaryota</taxon>
        <taxon>Metazoa</taxon>
        <taxon>Ecdysozoa</taxon>
        <taxon>Nematoda</taxon>
        <taxon>Chromadorea</taxon>
        <taxon>Rhabditida</taxon>
        <taxon>Rhabditina</taxon>
        <taxon>Diplogasteromorpha</taxon>
        <taxon>Diplogasteroidea</taxon>
        <taxon>Neodiplogasteridae</taxon>
        <taxon>Pristionchus</taxon>
    </lineage>
</organism>
<keyword evidence="5" id="KW-1133">Transmembrane helix</keyword>
<dbReference type="FunFam" id="3.40.50.300:FF:000327">
    <property type="entry name" value="ATP-binding cassette sub-family A member 3"/>
    <property type="match status" value="1"/>
</dbReference>
<dbReference type="GO" id="GO:0006869">
    <property type="term" value="P:lipid transport"/>
    <property type="evidence" value="ECO:0000318"/>
    <property type="project" value="GO_Central"/>
</dbReference>
<dbReference type="CDD" id="cd03263">
    <property type="entry name" value="ABC_subfamily_A"/>
    <property type="match status" value="2"/>
</dbReference>
<comment type="subcellular location">
    <subcellularLocation>
        <location evidence="1">Membrane</location>
        <topology evidence="1">Multi-pass membrane protein</topology>
    </subcellularLocation>
</comment>
<dbReference type="Proteomes" id="UP000005239">
    <property type="component" value="Unassembled WGS sequence"/>
</dbReference>
<dbReference type="InterPro" id="IPR026082">
    <property type="entry name" value="ABCA"/>
</dbReference>
<dbReference type="Pfam" id="PF23321">
    <property type="entry name" value="R1_ABCA1"/>
    <property type="match status" value="1"/>
</dbReference>
<dbReference type="InterPro" id="IPR017871">
    <property type="entry name" value="ABC_transporter-like_CS"/>
</dbReference>
<dbReference type="GO" id="GO:0042626">
    <property type="term" value="F:ATPase-coupled transmembrane transporter activity"/>
    <property type="evidence" value="ECO:0000318"/>
    <property type="project" value="GO_Central"/>
</dbReference>
<evidence type="ECO:0000256" key="2">
    <source>
        <dbReference type="ARBA" id="ARBA00022692"/>
    </source>
</evidence>
<dbReference type="SMART" id="SM00382">
    <property type="entry name" value="AAA"/>
    <property type="match status" value="2"/>
</dbReference>
<protein>
    <submittedName>
        <fullName evidence="7">ABC transporter ATP-binding protein</fullName>
    </submittedName>
</protein>
<dbReference type="PANTHER" id="PTHR19229">
    <property type="entry name" value="ATP-BINDING CASSETTE TRANSPORTER SUBFAMILY A ABCA"/>
    <property type="match status" value="1"/>
</dbReference>
<dbReference type="SUPFAM" id="SSF52540">
    <property type="entry name" value="P-loop containing nucleoside triphosphate hydrolases"/>
    <property type="match status" value="2"/>
</dbReference>
<reference evidence="7" key="2">
    <citation type="submission" date="2022-06" db="UniProtKB">
        <authorList>
            <consortium name="EnsemblMetazoa"/>
        </authorList>
    </citation>
    <scope>IDENTIFICATION</scope>
    <source>
        <strain evidence="7">PS312</strain>
    </source>
</reference>
<evidence type="ECO:0000256" key="3">
    <source>
        <dbReference type="ARBA" id="ARBA00022741"/>
    </source>
</evidence>
<keyword evidence="6" id="KW-0472">Membrane</keyword>
<evidence type="ECO:0000256" key="5">
    <source>
        <dbReference type="ARBA" id="ARBA00022989"/>
    </source>
</evidence>
<evidence type="ECO:0000256" key="1">
    <source>
        <dbReference type="ARBA" id="ARBA00004141"/>
    </source>
</evidence>
<dbReference type="InterPro" id="IPR056264">
    <property type="entry name" value="R2_ABCA1-4-like"/>
</dbReference>
<evidence type="ECO:0000256" key="6">
    <source>
        <dbReference type="ARBA" id="ARBA00023136"/>
    </source>
</evidence>
<dbReference type="GO" id="GO:0140359">
    <property type="term" value="F:ABC-type transporter activity"/>
    <property type="evidence" value="ECO:0007669"/>
    <property type="project" value="InterPro"/>
</dbReference>
<accession>A0A8R1YUE2</accession>
<dbReference type="InterPro" id="IPR013525">
    <property type="entry name" value="ABC2_TM"/>
</dbReference>